<feature type="modified residue" description="4-aspartylphosphate" evidence="2">
    <location>
        <position position="1133"/>
    </location>
</feature>
<dbReference type="SUPFAM" id="SSF47384">
    <property type="entry name" value="Homodimeric domain of signal transducing histidine kinase"/>
    <property type="match status" value="1"/>
</dbReference>
<evidence type="ECO:0000256" key="3">
    <source>
        <dbReference type="SAM" id="MobiDB-lite"/>
    </source>
</evidence>
<dbReference type="InterPro" id="IPR005467">
    <property type="entry name" value="His_kinase_dom"/>
</dbReference>
<accession>A0A7S3XP74</accession>
<protein>
    <recommendedName>
        <fullName evidence="8">Histidine kinase</fullName>
    </recommendedName>
</protein>
<reference evidence="7" key="1">
    <citation type="submission" date="2021-01" db="EMBL/GenBank/DDBJ databases">
        <authorList>
            <person name="Corre E."/>
            <person name="Pelletier E."/>
            <person name="Niang G."/>
            <person name="Scheremetjew M."/>
            <person name="Finn R."/>
            <person name="Kale V."/>
            <person name="Holt S."/>
            <person name="Cochrane G."/>
            <person name="Meng A."/>
            <person name="Brown T."/>
            <person name="Cohen L."/>
        </authorList>
    </citation>
    <scope>NUCLEOTIDE SEQUENCE</scope>
    <source>
        <strain evidence="7">CCMP3107</strain>
    </source>
</reference>
<feature type="transmembrane region" description="Helical" evidence="4">
    <location>
        <begin position="225"/>
        <end position="245"/>
    </location>
</feature>
<dbReference type="PROSITE" id="PS50109">
    <property type="entry name" value="HIS_KIN"/>
    <property type="match status" value="1"/>
</dbReference>
<feature type="transmembrane region" description="Helical" evidence="4">
    <location>
        <begin position="99"/>
        <end position="118"/>
    </location>
</feature>
<evidence type="ECO:0000256" key="2">
    <source>
        <dbReference type="PROSITE-ProRule" id="PRU00169"/>
    </source>
</evidence>
<evidence type="ECO:0008006" key="8">
    <source>
        <dbReference type="Google" id="ProtNLM"/>
    </source>
</evidence>
<gene>
    <name evidence="7" type="ORF">HAKA00212_LOCUS6876</name>
</gene>
<keyword evidence="4" id="KW-1133">Transmembrane helix</keyword>
<dbReference type="Gene3D" id="1.10.287.130">
    <property type="match status" value="1"/>
</dbReference>
<dbReference type="PANTHER" id="PTHR43719:SF28">
    <property type="entry name" value="PEROXIDE STRESS-ACTIVATED HISTIDINE KINASE MAK1-RELATED"/>
    <property type="match status" value="1"/>
</dbReference>
<feature type="region of interest" description="Disordered" evidence="3">
    <location>
        <begin position="407"/>
        <end position="432"/>
    </location>
</feature>
<dbReference type="SMART" id="SM00387">
    <property type="entry name" value="HATPase_c"/>
    <property type="match status" value="1"/>
</dbReference>
<feature type="modified residue" description="4-aspartylphosphate" evidence="2">
    <location>
        <position position="830"/>
    </location>
</feature>
<dbReference type="Pfam" id="PF00512">
    <property type="entry name" value="HisKA"/>
    <property type="match status" value="1"/>
</dbReference>
<feature type="domain" description="Histidine kinase" evidence="5">
    <location>
        <begin position="262"/>
        <end position="520"/>
    </location>
</feature>
<dbReference type="AlphaFoldDB" id="A0A7S3XP74"/>
<dbReference type="InterPro" id="IPR036097">
    <property type="entry name" value="HisK_dim/P_sf"/>
</dbReference>
<dbReference type="InterPro" id="IPR004358">
    <property type="entry name" value="Sig_transdc_His_kin-like_C"/>
</dbReference>
<sequence>MTKPATSKKSGTYTTSNHRNNSKMERSESNHNTLLNEETLSIVVNPVSLKFEDSALEWEYQESKQRVLFTFQGFQVCFVFCYLWSFAEVLYNLFWAGRLRLLYVWITILCFSAAHILPTQLKKVRSYTMAKFWALNGFYGCYIVSCMASLWLGTDYFNNDLGFGLVVGGFIGNCTFMGHLFSIDFRMFASCISILCITSMVIFSLESDSGELVPEESRICFVYSYFLILCSRIIILQGRLNFGLLKLQAKDNARQKLSFISQLAHDVGTPLTAVSLAADCLRAARREGERRELLAALDAGVQMISLIRNEALNMTKIQAGLNPMPSCVPVHVRSLIHQCAQLIQAYPGAPGLSFRFLLDPRGVPKEVWTDREWLSAMLVNYLSNAKKYCPDGEVRVSFFISRQQRPQPQEGKAKNWWSGRSTLNGRPNTERSILTPHQQGEMKYLRVEVEDSGPGVPLTSRNRLFQPFSQLKDTKNGTGLGLYGVMTKAQKMGGNAGMHSSPFAERGSGAVFYFTVPLHPRPAVEGVHFFDKDFSEVNKKELINSEDSQTQKWRHDGEKTDYRHQKFSTLLVVMGSWTTDEQKAIHDQNLCYEKVHFVENTATDSVGEDNRFWGSQKRVVLWSTDAISLLTQPKTLEAKVSTALGRAGGNSNIIALILVQQRIPPEEIPLGQEKLPSHDEMISARKYGISQRIFPFPLHLVKKDWYIHDVIAAVDSRSFEEQQAYFCTAPTDRHSSQFFGDSRVSSALSDHTEWSEMKNDNVDSRAPHEEITKGNENIILVVEDSFAVVQLTRQLLGKNGITIEHAHNGQVGLELLKLWAPHGVTCALVDMSMPVLNGLGCLSQYRAWESAEIRHGRLNRPPMVLIAFTAQSAEYPVPKVLAAGADGVLAKPFQFDSLSTLIRPFYEEGRSVIPNPSFLGLQKQQPDQQCAPSCIVSKKASCSPTGSRPSLIICHSSRKRNAQIAPLVEVKNAKEDEKILDFTSSRVGARRHQHSDDTARTTARPHHNTPRHATEDINLETCWLSSDGVSQNRLSQLGCTPTEQGGGSEKRPASKPLAVVIEDSPTVRKMVCRVLKREGYDVKEAIDGVPGLQMLKDITMKHWHQLQQPQEEIIDCSVSTVAQNAAIKFCLCDLQMPGMGGIEVIRQFRAWEKDQWLEIMRTHQQRKLGGYNDRMERTVIFAFSANADEAMKTAVMEAGASAILPKPFRLSELKGLVDKLSAGENFATYPPSHYIHT</sequence>
<feature type="compositionally biased region" description="Polar residues" evidence="3">
    <location>
        <begin position="418"/>
        <end position="432"/>
    </location>
</feature>
<dbReference type="SUPFAM" id="SSF52172">
    <property type="entry name" value="CheY-like"/>
    <property type="match status" value="2"/>
</dbReference>
<feature type="region of interest" description="Disordered" evidence="3">
    <location>
        <begin position="1035"/>
        <end position="1055"/>
    </location>
</feature>
<feature type="transmembrane region" description="Helical" evidence="4">
    <location>
        <begin position="130"/>
        <end position="151"/>
    </location>
</feature>
<dbReference type="SMART" id="SM00448">
    <property type="entry name" value="REC"/>
    <property type="match status" value="2"/>
</dbReference>
<feature type="region of interest" description="Disordered" evidence="3">
    <location>
        <begin position="986"/>
        <end position="1014"/>
    </location>
</feature>
<evidence type="ECO:0000313" key="7">
    <source>
        <dbReference type="EMBL" id="CAE0628196.1"/>
    </source>
</evidence>
<dbReference type="InterPro" id="IPR003661">
    <property type="entry name" value="HisK_dim/P_dom"/>
</dbReference>
<dbReference type="SUPFAM" id="SSF55874">
    <property type="entry name" value="ATPase domain of HSP90 chaperone/DNA topoisomerase II/histidine kinase"/>
    <property type="match status" value="1"/>
</dbReference>
<feature type="transmembrane region" description="Helical" evidence="4">
    <location>
        <begin position="188"/>
        <end position="205"/>
    </location>
</feature>
<dbReference type="Gene3D" id="3.30.565.10">
    <property type="entry name" value="Histidine kinase-like ATPase, C-terminal domain"/>
    <property type="match status" value="1"/>
</dbReference>
<feature type="region of interest" description="Disordered" evidence="3">
    <location>
        <begin position="1"/>
        <end position="28"/>
    </location>
</feature>
<dbReference type="SMART" id="SM00388">
    <property type="entry name" value="HisKA"/>
    <property type="match status" value="1"/>
</dbReference>
<feature type="compositionally biased region" description="Polar residues" evidence="3">
    <location>
        <begin position="1"/>
        <end position="19"/>
    </location>
</feature>
<dbReference type="CDD" id="cd17546">
    <property type="entry name" value="REC_hyHK_CKI1_RcsC-like"/>
    <property type="match status" value="2"/>
</dbReference>
<dbReference type="CDD" id="cd00082">
    <property type="entry name" value="HisKA"/>
    <property type="match status" value="1"/>
</dbReference>
<dbReference type="Pfam" id="PF02518">
    <property type="entry name" value="HATPase_c"/>
    <property type="match status" value="1"/>
</dbReference>
<dbReference type="Pfam" id="PF00072">
    <property type="entry name" value="Response_reg"/>
    <property type="match status" value="1"/>
</dbReference>
<organism evidence="7">
    <name type="scientific">Heterosigma akashiwo</name>
    <name type="common">Chromophytic alga</name>
    <name type="synonym">Heterosigma carterae</name>
    <dbReference type="NCBI Taxonomy" id="2829"/>
    <lineage>
        <taxon>Eukaryota</taxon>
        <taxon>Sar</taxon>
        <taxon>Stramenopiles</taxon>
        <taxon>Ochrophyta</taxon>
        <taxon>Raphidophyceae</taxon>
        <taxon>Chattonellales</taxon>
        <taxon>Chattonellaceae</taxon>
        <taxon>Heterosigma</taxon>
    </lineage>
</organism>
<dbReference type="PANTHER" id="PTHR43719">
    <property type="entry name" value="TWO-COMPONENT HISTIDINE KINASE"/>
    <property type="match status" value="1"/>
</dbReference>
<dbReference type="InterPro" id="IPR003594">
    <property type="entry name" value="HATPase_dom"/>
</dbReference>
<evidence type="ECO:0000259" key="6">
    <source>
        <dbReference type="PROSITE" id="PS50110"/>
    </source>
</evidence>
<proteinExistence type="predicted"/>
<evidence type="ECO:0000256" key="1">
    <source>
        <dbReference type="ARBA" id="ARBA00022553"/>
    </source>
</evidence>
<dbReference type="Gene3D" id="3.40.50.2300">
    <property type="match status" value="2"/>
</dbReference>
<dbReference type="InterPro" id="IPR011006">
    <property type="entry name" value="CheY-like_superfamily"/>
</dbReference>
<keyword evidence="1 2" id="KW-0597">Phosphoprotein</keyword>
<feature type="domain" description="Response regulatory" evidence="6">
    <location>
        <begin position="778"/>
        <end position="906"/>
    </location>
</feature>
<keyword evidence="4" id="KW-0472">Membrane</keyword>
<feature type="domain" description="Response regulatory" evidence="6">
    <location>
        <begin position="1057"/>
        <end position="1221"/>
    </location>
</feature>
<dbReference type="PRINTS" id="PR00344">
    <property type="entry name" value="BCTRLSENSOR"/>
</dbReference>
<dbReference type="GO" id="GO:0000155">
    <property type="term" value="F:phosphorelay sensor kinase activity"/>
    <property type="evidence" value="ECO:0007669"/>
    <property type="project" value="InterPro"/>
</dbReference>
<evidence type="ECO:0000256" key="4">
    <source>
        <dbReference type="SAM" id="Phobius"/>
    </source>
</evidence>
<name>A0A7S3XP74_HETAK</name>
<dbReference type="InterPro" id="IPR001789">
    <property type="entry name" value="Sig_transdc_resp-reg_receiver"/>
</dbReference>
<evidence type="ECO:0000259" key="5">
    <source>
        <dbReference type="PROSITE" id="PS50109"/>
    </source>
</evidence>
<dbReference type="EMBL" id="HBIU01014793">
    <property type="protein sequence ID" value="CAE0628196.1"/>
    <property type="molecule type" value="Transcribed_RNA"/>
</dbReference>
<dbReference type="InterPro" id="IPR050956">
    <property type="entry name" value="2C_system_His_kinase"/>
</dbReference>
<keyword evidence="4" id="KW-0812">Transmembrane</keyword>
<dbReference type="InterPro" id="IPR036890">
    <property type="entry name" value="HATPase_C_sf"/>
</dbReference>
<dbReference type="PROSITE" id="PS50110">
    <property type="entry name" value="RESPONSE_REGULATORY"/>
    <property type="match status" value="2"/>
</dbReference>
<feature type="transmembrane region" description="Helical" evidence="4">
    <location>
        <begin position="67"/>
        <end position="87"/>
    </location>
</feature>